<name>A0ABT5HQ35_9CAUL</name>
<dbReference type="Proteomes" id="UP001214854">
    <property type="component" value="Unassembled WGS sequence"/>
</dbReference>
<gene>
    <name evidence="1" type="ORF">PQU92_02800</name>
</gene>
<dbReference type="RefSeq" id="WP_272746690.1">
    <property type="nucleotide sequence ID" value="NZ_JAQQKX010000001.1"/>
</dbReference>
<accession>A0ABT5HQ35</accession>
<sequence>MNAQARIKEVTLQELRQAIADGTRGDYSCAHDHQVSLDAWSFQARELDQFAQGRGFVSRGHPTATGANLIDLLVVRI</sequence>
<protein>
    <submittedName>
        <fullName evidence="1">Uncharacterized protein</fullName>
    </submittedName>
</protein>
<comment type="caution">
    <text evidence="1">The sequence shown here is derived from an EMBL/GenBank/DDBJ whole genome shotgun (WGS) entry which is preliminary data.</text>
</comment>
<dbReference type="EMBL" id="JAQQKX010000001">
    <property type="protein sequence ID" value="MDC7682187.1"/>
    <property type="molecule type" value="Genomic_DNA"/>
</dbReference>
<evidence type="ECO:0000313" key="2">
    <source>
        <dbReference type="Proteomes" id="UP001214854"/>
    </source>
</evidence>
<organism evidence="1 2">
    <name type="scientific">Asticcacaulis aquaticus</name>
    <dbReference type="NCBI Taxonomy" id="2984212"/>
    <lineage>
        <taxon>Bacteria</taxon>
        <taxon>Pseudomonadati</taxon>
        <taxon>Pseudomonadota</taxon>
        <taxon>Alphaproteobacteria</taxon>
        <taxon>Caulobacterales</taxon>
        <taxon>Caulobacteraceae</taxon>
        <taxon>Asticcacaulis</taxon>
    </lineage>
</organism>
<evidence type="ECO:0000313" key="1">
    <source>
        <dbReference type="EMBL" id="MDC7682187.1"/>
    </source>
</evidence>
<reference evidence="1 2" key="1">
    <citation type="submission" date="2023-01" db="EMBL/GenBank/DDBJ databases">
        <title>Novel species of the genus Asticcacaulis isolated from rivers.</title>
        <authorList>
            <person name="Lu H."/>
        </authorList>
    </citation>
    <scope>NUCLEOTIDE SEQUENCE [LARGE SCALE GENOMIC DNA]</scope>
    <source>
        <strain evidence="1 2">BYS171W</strain>
    </source>
</reference>
<keyword evidence="2" id="KW-1185">Reference proteome</keyword>
<proteinExistence type="predicted"/>